<dbReference type="GO" id="GO:0006751">
    <property type="term" value="P:glutathione catabolic process"/>
    <property type="evidence" value="ECO:0007669"/>
    <property type="project" value="UniProtKB-UniRule"/>
</dbReference>
<reference evidence="15" key="1">
    <citation type="submission" date="2008-12" db="EMBL/GenBank/DDBJ databases">
        <title>Annotation of Streptomyces ghanaensis ATCC 14672.</title>
        <authorList>
            <consortium name="The Broad Institute Genome Sequencing Platform"/>
            <consortium name="Broad Institute Microbial Sequencing Center"/>
            <person name="Fischbach M."/>
            <person name="Ward D."/>
            <person name="Young S."/>
            <person name="Kodira C.D."/>
            <person name="Zeng Q."/>
            <person name="Koehrsen M."/>
            <person name="Godfrey P."/>
            <person name="Alvarado L."/>
            <person name="Berlin A.M."/>
            <person name="Borenstein D."/>
            <person name="Chen Z."/>
            <person name="Engels R."/>
            <person name="Freedman E."/>
            <person name="Gellesch M."/>
            <person name="Goldberg J."/>
            <person name="Griggs A."/>
            <person name="Gujja S."/>
            <person name="Heiman D.I."/>
            <person name="Hepburn T.A."/>
            <person name="Howarth C."/>
            <person name="Jen D."/>
            <person name="Larson L."/>
            <person name="Lewis B."/>
            <person name="Mehta T."/>
            <person name="Park D."/>
            <person name="Pearson M."/>
            <person name="Roberts A."/>
            <person name="Saif S."/>
            <person name="Shea T.D."/>
            <person name="Shenoy N."/>
            <person name="Sisk P."/>
            <person name="Stolte C."/>
            <person name="Sykes S.N."/>
            <person name="Walk T."/>
            <person name="White J."/>
            <person name="Yandava C."/>
            <person name="Straight P."/>
            <person name="Clardy J."/>
            <person name="Hung D."/>
            <person name="Kolter R."/>
            <person name="Mekalanos J."/>
            <person name="Walker S."/>
            <person name="Walsh C.T."/>
            <person name="Wieland B.L.C."/>
            <person name="Ilzarbe M."/>
            <person name="Galagan J."/>
            <person name="Nusbaum C."/>
            <person name="Birren B."/>
        </authorList>
    </citation>
    <scope>NUCLEOTIDE SEQUENCE [LARGE SCALE GENOMIC DNA]</scope>
    <source>
        <strain evidence="15">ATCC 14672 / DSM 40746 / JCM 4963 / KCTC 9882 / NRRL B-12104 / FH 1290</strain>
    </source>
</reference>
<keyword evidence="13" id="KW-0472">Membrane</keyword>
<feature type="transmembrane region" description="Helical" evidence="13">
    <location>
        <begin position="25"/>
        <end position="45"/>
    </location>
</feature>
<proteinExistence type="inferred from homology"/>
<keyword evidence="7 11" id="KW-0012">Acyltransferase</keyword>
<comment type="similarity">
    <text evidence="3 11">Belongs to the gamma-glutamyltransferase family.</text>
</comment>
<evidence type="ECO:0000256" key="1">
    <source>
        <dbReference type="ARBA" id="ARBA00001049"/>
    </source>
</evidence>
<evidence type="ECO:0000256" key="8">
    <source>
        <dbReference type="ARBA" id="ARBA00047417"/>
    </source>
</evidence>
<evidence type="ECO:0000256" key="4">
    <source>
        <dbReference type="ARBA" id="ARBA00022679"/>
    </source>
</evidence>
<dbReference type="Proteomes" id="UP000003824">
    <property type="component" value="Unassembled WGS sequence"/>
</dbReference>
<evidence type="ECO:0000256" key="2">
    <source>
        <dbReference type="ARBA" id="ARBA00001089"/>
    </source>
</evidence>
<feature type="region of interest" description="Disordered" evidence="12">
    <location>
        <begin position="400"/>
        <end position="429"/>
    </location>
</feature>
<evidence type="ECO:0000256" key="9">
    <source>
        <dbReference type="PIRSR" id="PIRSR600101-1"/>
    </source>
</evidence>
<dbReference type="GO" id="GO:0103068">
    <property type="term" value="F:leukotriene C4 gamma-glutamyl transferase activity"/>
    <property type="evidence" value="ECO:0007669"/>
    <property type="project" value="UniProtKB-EC"/>
</dbReference>
<comment type="subunit">
    <text evidence="11">This enzyme consists of two polypeptide chains, which are synthesized in precursor form from a single polypeptide.</text>
</comment>
<dbReference type="Pfam" id="PF01019">
    <property type="entry name" value="G_glu_transpept"/>
    <property type="match status" value="1"/>
</dbReference>
<keyword evidence="13" id="KW-1133">Transmembrane helix</keyword>
<dbReference type="InterPro" id="IPR051792">
    <property type="entry name" value="GGT_bact"/>
</dbReference>
<feature type="region of interest" description="Disordered" evidence="12">
    <location>
        <begin position="667"/>
        <end position="691"/>
    </location>
</feature>
<dbReference type="Gene3D" id="1.10.246.130">
    <property type="match status" value="1"/>
</dbReference>
<dbReference type="InterPro" id="IPR043138">
    <property type="entry name" value="GGT_lsub"/>
</dbReference>
<evidence type="ECO:0000256" key="6">
    <source>
        <dbReference type="ARBA" id="ARBA00023145"/>
    </source>
</evidence>
<dbReference type="PANTHER" id="PTHR43199">
    <property type="entry name" value="GLUTATHIONE HYDROLASE"/>
    <property type="match status" value="1"/>
</dbReference>
<dbReference type="eggNOG" id="COG0405">
    <property type="taxonomic scope" value="Bacteria"/>
</dbReference>
<comment type="catalytic activity">
    <reaction evidence="1 11">
        <text>an S-substituted glutathione + H2O = an S-substituted L-cysteinylglycine + L-glutamate</text>
        <dbReference type="Rhea" id="RHEA:59468"/>
        <dbReference type="ChEBI" id="CHEBI:15377"/>
        <dbReference type="ChEBI" id="CHEBI:29985"/>
        <dbReference type="ChEBI" id="CHEBI:90779"/>
        <dbReference type="ChEBI" id="CHEBI:143103"/>
        <dbReference type="EC" id="3.4.19.13"/>
    </reaction>
</comment>
<feature type="binding site" evidence="10">
    <location>
        <position position="131"/>
    </location>
    <ligand>
        <name>L-glutamate</name>
        <dbReference type="ChEBI" id="CHEBI:29985"/>
    </ligand>
</feature>
<keyword evidence="13" id="KW-0812">Transmembrane</keyword>
<evidence type="ECO:0000256" key="5">
    <source>
        <dbReference type="ARBA" id="ARBA00022801"/>
    </source>
</evidence>
<organism evidence="14 15">
    <name type="scientific">Streptomyces viridosporus (strain ATCC 14672 / DSM 40746 / JCM 4963 / KCTC 9882 / NRRL B-12104 / FH 1290)</name>
    <name type="common">Streptomyces ghanaensis</name>
    <dbReference type="NCBI Taxonomy" id="566461"/>
    <lineage>
        <taxon>Bacteria</taxon>
        <taxon>Bacillati</taxon>
        <taxon>Actinomycetota</taxon>
        <taxon>Actinomycetes</taxon>
        <taxon>Kitasatosporales</taxon>
        <taxon>Streptomycetaceae</taxon>
        <taxon>Streptomyces</taxon>
    </lineage>
</organism>
<dbReference type="Gene3D" id="3.60.20.40">
    <property type="match status" value="1"/>
</dbReference>
<dbReference type="NCBIfam" id="TIGR00066">
    <property type="entry name" value="g_glut_trans"/>
    <property type="match status" value="1"/>
</dbReference>
<feature type="binding site" evidence="10">
    <location>
        <position position="518"/>
    </location>
    <ligand>
        <name>L-glutamate</name>
        <dbReference type="ChEBI" id="CHEBI:29985"/>
    </ligand>
</feature>
<dbReference type="GO" id="GO:0036374">
    <property type="term" value="F:glutathione hydrolase activity"/>
    <property type="evidence" value="ECO:0007669"/>
    <property type="project" value="UniProtKB-UniRule"/>
</dbReference>
<evidence type="ECO:0000256" key="12">
    <source>
        <dbReference type="SAM" id="MobiDB-lite"/>
    </source>
</evidence>
<comment type="catalytic activity">
    <reaction evidence="2 11">
        <text>glutathione + H2O = L-cysteinylglycine + L-glutamate</text>
        <dbReference type="Rhea" id="RHEA:28807"/>
        <dbReference type="ChEBI" id="CHEBI:15377"/>
        <dbReference type="ChEBI" id="CHEBI:29985"/>
        <dbReference type="ChEBI" id="CHEBI:57925"/>
        <dbReference type="ChEBI" id="CHEBI:61694"/>
        <dbReference type="EC" id="3.4.19.13"/>
    </reaction>
</comment>
<dbReference type="InterPro" id="IPR029055">
    <property type="entry name" value="Ntn_hydrolases_N"/>
</dbReference>
<dbReference type="UniPathway" id="UPA00204"/>
<keyword evidence="6 11" id="KW-0865">Zymogen</keyword>
<accession>D6A7K9</accession>
<evidence type="ECO:0000256" key="13">
    <source>
        <dbReference type="SAM" id="Phobius"/>
    </source>
</evidence>
<dbReference type="EC" id="3.4.19.13" evidence="11"/>
<protein>
    <recommendedName>
        <fullName evidence="11">Glutathione hydrolase proenzyme</fullName>
        <ecNumber evidence="11">2.3.2.2</ecNumber>
        <ecNumber evidence="11">3.4.19.13</ecNumber>
    </recommendedName>
    <component>
        <recommendedName>
            <fullName evidence="11">Glutathione hydrolase large chain</fullName>
        </recommendedName>
    </component>
    <component>
        <recommendedName>
            <fullName evidence="11">Glutathione hydrolase small chain</fullName>
        </recommendedName>
    </component>
</protein>
<gene>
    <name evidence="14" type="ORF">SSFG_01375</name>
</gene>
<keyword evidence="11" id="KW-0317">Glutathione biosynthesis</keyword>
<feature type="binding site" evidence="10">
    <location>
        <begin position="495"/>
        <end position="496"/>
    </location>
    <ligand>
        <name>L-glutamate</name>
        <dbReference type="ChEBI" id="CHEBI:29985"/>
    </ligand>
</feature>
<dbReference type="GO" id="GO:0006750">
    <property type="term" value="P:glutathione biosynthetic process"/>
    <property type="evidence" value="ECO:0007669"/>
    <property type="project" value="UniProtKB-KW"/>
</dbReference>
<evidence type="ECO:0000313" key="15">
    <source>
        <dbReference type="Proteomes" id="UP000003824"/>
    </source>
</evidence>
<evidence type="ECO:0000256" key="10">
    <source>
        <dbReference type="PIRSR" id="PIRSR600101-2"/>
    </source>
</evidence>
<name>D6A7K9_STRV1</name>
<evidence type="ECO:0000256" key="3">
    <source>
        <dbReference type="ARBA" id="ARBA00009381"/>
    </source>
</evidence>
<comment type="catalytic activity">
    <reaction evidence="8 11">
        <text>an N-terminal (5-L-glutamyl)-[peptide] + an alpha-amino acid = 5-L-glutamyl amino acid + an N-terminal L-alpha-aminoacyl-[peptide]</text>
        <dbReference type="Rhea" id="RHEA:23904"/>
        <dbReference type="Rhea" id="RHEA-COMP:9780"/>
        <dbReference type="Rhea" id="RHEA-COMP:9795"/>
        <dbReference type="ChEBI" id="CHEBI:77644"/>
        <dbReference type="ChEBI" id="CHEBI:78597"/>
        <dbReference type="ChEBI" id="CHEBI:78599"/>
        <dbReference type="ChEBI" id="CHEBI:78608"/>
        <dbReference type="EC" id="2.3.2.2"/>
    </reaction>
</comment>
<feature type="binding site" evidence="10">
    <location>
        <position position="471"/>
    </location>
    <ligand>
        <name>L-glutamate</name>
        <dbReference type="ChEBI" id="CHEBI:29985"/>
    </ligand>
</feature>
<dbReference type="InterPro" id="IPR043137">
    <property type="entry name" value="GGT_ssub_C"/>
</dbReference>
<evidence type="ECO:0000313" key="14">
    <source>
        <dbReference type="EMBL" id="EFE66122.2"/>
    </source>
</evidence>
<dbReference type="SUPFAM" id="SSF56235">
    <property type="entry name" value="N-terminal nucleophile aminohydrolases (Ntn hydrolases)"/>
    <property type="match status" value="1"/>
</dbReference>
<feature type="compositionally biased region" description="Low complexity" evidence="12">
    <location>
        <begin position="589"/>
        <end position="600"/>
    </location>
</feature>
<dbReference type="EMBL" id="DS999641">
    <property type="protein sequence ID" value="EFE66122.2"/>
    <property type="molecule type" value="Genomic_DNA"/>
</dbReference>
<keyword evidence="5 11" id="KW-0378">Hydrolase</keyword>
<dbReference type="PRINTS" id="PR01210">
    <property type="entry name" value="GGTRANSPTASE"/>
</dbReference>
<feature type="region of interest" description="Disordered" evidence="12">
    <location>
        <begin position="623"/>
        <end position="646"/>
    </location>
</feature>
<comment type="pathway">
    <text evidence="11">Sulfur metabolism; glutathione metabolism.</text>
</comment>
<dbReference type="EC" id="2.3.2.2" evidence="11"/>
<evidence type="ECO:0000256" key="11">
    <source>
        <dbReference type="RuleBase" id="RU368036"/>
    </source>
</evidence>
<dbReference type="InterPro" id="IPR000101">
    <property type="entry name" value="GGT_peptidase"/>
</dbReference>
<comment type="PTM">
    <text evidence="11">Cleaved by autocatalysis into a large and a small subunit.</text>
</comment>
<dbReference type="AlphaFoldDB" id="D6A7K9"/>
<dbReference type="PANTHER" id="PTHR43199:SF1">
    <property type="entry name" value="GLUTATHIONE HYDROLASE PROENZYME"/>
    <property type="match status" value="1"/>
</dbReference>
<sequence>MLTGLSCQNGLTPEVRMRRPVVRKLVVPAVCAAVVSVGAAAPLAAPHGAPDDRTPKVPVAAGYGGAVSSVDADASAVGIEILRKGGNAVDAAVATAAALGVTEPYSAGIGGGGYFVYYDARSRTVHTLDGRETAPLTADSGLFLENGAPIPFAEAVSSGLAVGTPGTPATWQRALDAWGSRTLGTVLKPAERLARDGFTVDETFRAQTAANETRFRHFPDTAELFLPGGDLPAVGSVLKNPDLARTYAELRRKGVDALYRGDIGRDIVNTVNKPPVDPGSGWNARPGDLSARDLAAYRAKFQPPTKTSYRGLDVYSIAPSSSGGTTVGEALNILERTDLSRASDVRYLHRLIEASRIAFADRGRWVGDPAFEDVPTKELLSQRFADSRECLIKDEAVLTSPLAPGDPRDPRPCARGGTAAPTTYEGESTTHLTTADRWGNVVAYTLTIEQTGGSGITVPGRGFLLNNELTDFSFAPANPAVHDPNLPGPGKRPRSSISPTIVLDRHDRPVVALGSPGGATIVTTVLQTLTGFLDRGLPLVDAIAAPRRAPASATRRRRTSNPACTTAPCGSVWRPSGTRSGRTRRSARPRASSACRAAGGSRRRRRSAGAAARRWWCIRRGRRPRAQRPPSVHTERRPGEFSGAPLRVPVHSSAVGVSWVRKTSLPSCASTVTRPPSRTRPSRSSRESWLSTSRWMVRRRGRAPYSGW</sequence>
<feature type="region of interest" description="Disordered" evidence="12">
    <location>
        <begin position="550"/>
        <end position="607"/>
    </location>
</feature>
<feature type="active site" description="Nucleophile" evidence="9">
    <location>
        <position position="429"/>
    </location>
</feature>
<keyword evidence="4 11" id="KW-0808">Transferase</keyword>
<evidence type="ECO:0000256" key="7">
    <source>
        <dbReference type="ARBA" id="ARBA00023315"/>
    </source>
</evidence>